<gene>
    <name evidence="1" type="ORF">SAMN02745181_0347</name>
</gene>
<evidence type="ECO:0000313" key="1">
    <source>
        <dbReference type="EMBL" id="SHI54052.1"/>
    </source>
</evidence>
<protein>
    <submittedName>
        <fullName evidence="1">Uncharacterized protein</fullName>
    </submittedName>
</protein>
<dbReference type="InParanoid" id="A0A1M6BZ98"/>
<proteinExistence type="predicted"/>
<dbReference type="STRING" id="1123071.SAMN02745181_0347"/>
<evidence type="ECO:0000313" key="2">
    <source>
        <dbReference type="Proteomes" id="UP000184510"/>
    </source>
</evidence>
<organism evidence="1 2">
    <name type="scientific">Rubritalea squalenifaciens DSM 18772</name>
    <dbReference type="NCBI Taxonomy" id="1123071"/>
    <lineage>
        <taxon>Bacteria</taxon>
        <taxon>Pseudomonadati</taxon>
        <taxon>Verrucomicrobiota</taxon>
        <taxon>Verrucomicrobiia</taxon>
        <taxon>Verrucomicrobiales</taxon>
        <taxon>Rubritaleaceae</taxon>
        <taxon>Rubritalea</taxon>
    </lineage>
</organism>
<accession>A0A1M6BZ98</accession>
<dbReference type="EMBL" id="FQYR01000002">
    <property type="protein sequence ID" value="SHI54052.1"/>
    <property type="molecule type" value="Genomic_DNA"/>
</dbReference>
<dbReference type="AlphaFoldDB" id="A0A1M6BZ98"/>
<reference evidence="1 2" key="1">
    <citation type="submission" date="2016-11" db="EMBL/GenBank/DDBJ databases">
        <authorList>
            <person name="Jaros S."/>
            <person name="Januszkiewicz K."/>
            <person name="Wedrychowicz H."/>
        </authorList>
    </citation>
    <scope>NUCLEOTIDE SEQUENCE [LARGE SCALE GENOMIC DNA]</scope>
    <source>
        <strain evidence="1 2">DSM 18772</strain>
    </source>
</reference>
<keyword evidence="2" id="KW-1185">Reference proteome</keyword>
<sequence>MGEDFWDKVLMCMRLLLIVLLSLTPLLGGEKVLPEGGKFKVKVVPQWKIYGLFDKMQIAAVYRFERGKEECEESLQAYCSELRDEKSWYPLDEDGLTMVFAEAAAGKPCSMVKEVKDREGVELTYVSYQGVGGYEVKLSSGEQSVTFSPQDIRDFMEIRAVFDSSKAWYGKLMVAEEVPEWTEKARPPKVYWVRVDSELGAVQAGELTLHFGAQMRRALPYTFHVRQYSVDYGGEKKDEGLNGRYLYRVLTSVADDVKRGRDRSIPLNRGRAPSQVTYQVNGSVADERVHVVCRVDNKEVAKGSFTLEQIEKIRSLDQQVQERHDWMVENRKLLYEGQRSAISDDVGLDILLKIRCEQAPEMEPMELRVVRNRGWMDREMSPLWVEMRWEGFGPDIGAVRRDVLAEYCKACEAAAKKENYRVVLKGEVETLIETQEVYGRWMVKVKRGGKVAMIAPGHLDVIKWALHQADNAQAWYQKVMDTRLAPEPTKEAHPPVVEDAEVVVNAALQMEGAGRGKMGFLHRMSYTPEGGVKKQLALRWSEYVKGGVGEVEHFVDQDLTEDLDSHFKEAIKARNAGENYLYECGQKGGERFRMEVTEDSRDIVLLYFLKGEEEGQRMYLEESWMIHHKQNAQRLEEEAEWLEKHPEVFFTLKK</sequence>
<dbReference type="Proteomes" id="UP000184510">
    <property type="component" value="Unassembled WGS sequence"/>
</dbReference>
<name>A0A1M6BZ98_9BACT</name>